<organism evidence="1 2">
    <name type="scientific">Erwinia phage PhiEaH1</name>
    <dbReference type="NCBI Taxonomy" id="1401669"/>
    <lineage>
        <taxon>Viruses</taxon>
        <taxon>Duplodnaviria</taxon>
        <taxon>Heunggongvirae</taxon>
        <taxon>Uroviricota</taxon>
        <taxon>Caudoviricetes</taxon>
        <taxon>Chimalliviridae</taxon>
        <taxon>Iapetusvirus</taxon>
        <taxon>Iapetusvirus EaH1</taxon>
    </lineage>
</organism>
<protein>
    <submittedName>
        <fullName evidence="1">Uncharacterized protein</fullName>
    </submittedName>
</protein>
<keyword evidence="2" id="KW-1185">Reference proteome</keyword>
<evidence type="ECO:0000313" key="2">
    <source>
        <dbReference type="Proteomes" id="UP000204235"/>
    </source>
</evidence>
<proteinExistence type="predicted"/>
<reference evidence="1 2" key="1">
    <citation type="journal article" date="2014" name="FEMS Microbiol. Lett.">
        <title>The genome of the Erwinia amylovora phage PhiEaH1 reveals greater diversity and broadens the applicability of phages for the treatment of fire blight.</title>
        <authorList>
            <person name="Meczker K."/>
            <person name="Domotor D."/>
            <person name="Vass J."/>
            <person name="Rakhely G."/>
            <person name="Schneider G."/>
            <person name="Kovacs T."/>
        </authorList>
    </citation>
    <scope>NUCLEOTIDE SEQUENCE [LARGE SCALE GENOMIC DNA]</scope>
</reference>
<dbReference type="RefSeq" id="YP_009010086.1">
    <property type="nucleotide sequence ID" value="NC_023610.1"/>
</dbReference>
<accession>W8CZW2</accession>
<sequence length="104" mass="12016">MRFTVECHGRLSFIEEVCYELIDGEKYNLLDILLYILVKDNDLIVDGFDHRAIGGGELFVAEKVRNIYGKRAMHLPSYVHAVKDPKLSCGFLSMTEVDVRDYWT</sequence>
<dbReference type="Proteomes" id="UP000204235">
    <property type="component" value="Segment"/>
</dbReference>
<dbReference type="KEGG" id="vg:18500932"/>
<name>W8CZW2_9CAUD</name>
<dbReference type="GeneID" id="18500932"/>
<dbReference type="EMBL" id="KF623294">
    <property type="protein sequence ID" value="AGX01755.1"/>
    <property type="molecule type" value="Genomic_DNA"/>
</dbReference>
<evidence type="ECO:0000313" key="1">
    <source>
        <dbReference type="EMBL" id="AGX01755.1"/>
    </source>
</evidence>